<dbReference type="Proteomes" id="UP000694844">
    <property type="component" value="Chromosome 7"/>
</dbReference>
<accession>A0A8B8ANS5</accession>
<evidence type="ECO:0000313" key="3">
    <source>
        <dbReference type="Proteomes" id="UP000694844"/>
    </source>
</evidence>
<evidence type="ECO:0000256" key="1">
    <source>
        <dbReference type="SAM" id="MobiDB-lite"/>
    </source>
</evidence>
<gene>
    <name evidence="4" type="primary">LOC111103896</name>
</gene>
<organism evidence="3 4">
    <name type="scientific">Crassostrea virginica</name>
    <name type="common">Eastern oyster</name>
    <dbReference type="NCBI Taxonomy" id="6565"/>
    <lineage>
        <taxon>Eukaryota</taxon>
        <taxon>Metazoa</taxon>
        <taxon>Spiralia</taxon>
        <taxon>Lophotrochozoa</taxon>
        <taxon>Mollusca</taxon>
        <taxon>Bivalvia</taxon>
        <taxon>Autobranchia</taxon>
        <taxon>Pteriomorphia</taxon>
        <taxon>Ostreida</taxon>
        <taxon>Ostreoidea</taxon>
        <taxon>Ostreidae</taxon>
        <taxon>Crassostrea</taxon>
    </lineage>
</organism>
<sequence length="509" mass="57421">MSNKPFEVIPRLSTSAKISGVQEREHQEILDGFNELNSRNEKIKLVSADSKAEFPDAKEVFPSSAEEEDENSESACPIHIVPGDVHENNFIKKEKKVFPSSTEEEEEKSESACLILIVPGDDFIKREKKVFPSSTEEEENLESAYPIHKVPGDVLENNFIKKEKEVFPSSTEEEEKLESAYPIHKVPGDVLKNNFIKKEKEVFPSSTEEEELESAYPIHKVPGDVLENNFIKKEKEVFPSSTEEEEELESAYPIHKVPGDVLENNFIKKEKEVVPSSNEEEEEELESAYPIHKVPGDVLENNFIKKEKKNDAQGECQIPMEEEEDVKAGGGEGACRERNLRQYASQLLERCIENWQSVSLKKKIITVFLTILILSGVVIPVLVVKLQSDQSEPVNTHAEFSTTSVTPPPPTSDEPKGEVTTQMKISCDRLTMKAETIAHTAKCNSTAKRKWKKQSCVYDKNCQKWNLTTQEDPYKNRHCCPILTMNGTSEGLLKFAPQNSSDCPSCGQE</sequence>
<reference evidence="4" key="1">
    <citation type="submission" date="2025-08" db="UniProtKB">
        <authorList>
            <consortium name="RefSeq"/>
        </authorList>
    </citation>
    <scope>IDENTIFICATION</scope>
    <source>
        <tissue evidence="4">Whole sample</tissue>
    </source>
</reference>
<keyword evidence="2" id="KW-0472">Membrane</keyword>
<dbReference type="GeneID" id="111103896"/>
<feature type="region of interest" description="Disordered" evidence="1">
    <location>
        <begin position="393"/>
        <end position="419"/>
    </location>
</feature>
<dbReference type="AlphaFoldDB" id="A0A8B8ANS5"/>
<feature type="transmembrane region" description="Helical" evidence="2">
    <location>
        <begin position="364"/>
        <end position="384"/>
    </location>
</feature>
<evidence type="ECO:0000256" key="2">
    <source>
        <dbReference type="SAM" id="Phobius"/>
    </source>
</evidence>
<protein>
    <submittedName>
        <fullName evidence="4">Uncharacterized protein LOC111103896 isoform X1</fullName>
    </submittedName>
</protein>
<dbReference type="KEGG" id="cvn:111103896"/>
<dbReference type="RefSeq" id="XP_022293192.1">
    <property type="nucleotide sequence ID" value="XM_022437484.1"/>
</dbReference>
<evidence type="ECO:0000313" key="4">
    <source>
        <dbReference type="RefSeq" id="XP_022293192.1"/>
    </source>
</evidence>
<keyword evidence="2" id="KW-1133">Transmembrane helix</keyword>
<keyword evidence="3" id="KW-1185">Reference proteome</keyword>
<proteinExistence type="predicted"/>
<name>A0A8B8ANS5_CRAVI</name>
<keyword evidence="2" id="KW-0812">Transmembrane</keyword>
<feature type="region of interest" description="Disordered" evidence="1">
    <location>
        <begin position="54"/>
        <end position="74"/>
    </location>
</feature>